<proteinExistence type="predicted"/>
<organism evidence="4 5">
    <name type="scientific">Halalkalibaculum roseum</name>
    <dbReference type="NCBI Taxonomy" id="2709311"/>
    <lineage>
        <taxon>Bacteria</taxon>
        <taxon>Pseudomonadati</taxon>
        <taxon>Balneolota</taxon>
        <taxon>Balneolia</taxon>
        <taxon>Balneolales</taxon>
        <taxon>Balneolaceae</taxon>
        <taxon>Halalkalibaculum</taxon>
    </lineage>
</organism>
<keyword evidence="2" id="KW-0732">Signal</keyword>
<dbReference type="Proteomes" id="UP000473278">
    <property type="component" value="Unassembled WGS sequence"/>
</dbReference>
<dbReference type="EMBL" id="JAALLT010000001">
    <property type="protein sequence ID" value="NGP75126.1"/>
    <property type="molecule type" value="Genomic_DNA"/>
</dbReference>
<feature type="chain" id="PRO_5026779595" evidence="2">
    <location>
        <begin position="25"/>
        <end position="299"/>
    </location>
</feature>
<gene>
    <name evidence="4" type="ORF">G3570_00665</name>
</gene>
<dbReference type="PANTHER" id="PTHR43798">
    <property type="entry name" value="MONOACYLGLYCEROL LIPASE"/>
    <property type="match status" value="1"/>
</dbReference>
<keyword evidence="1 4" id="KW-0378">Hydrolase</keyword>
<dbReference type="Gene3D" id="3.40.50.1820">
    <property type="entry name" value="alpha/beta hydrolase"/>
    <property type="match status" value="1"/>
</dbReference>
<dbReference type="GO" id="GO:0016787">
    <property type="term" value="F:hydrolase activity"/>
    <property type="evidence" value="ECO:0007669"/>
    <property type="project" value="UniProtKB-KW"/>
</dbReference>
<dbReference type="InterPro" id="IPR050266">
    <property type="entry name" value="AB_hydrolase_sf"/>
</dbReference>
<evidence type="ECO:0000313" key="5">
    <source>
        <dbReference type="Proteomes" id="UP000473278"/>
    </source>
</evidence>
<keyword evidence="5" id="KW-1185">Reference proteome</keyword>
<dbReference type="AlphaFoldDB" id="A0A6M1SSH6"/>
<feature type="signal peptide" evidence="2">
    <location>
        <begin position="1"/>
        <end position="24"/>
    </location>
</feature>
<accession>A0A6M1SSH6</accession>
<dbReference type="RefSeq" id="WP_165138148.1">
    <property type="nucleotide sequence ID" value="NZ_JAALLT010000001.1"/>
</dbReference>
<comment type="caution">
    <text evidence="4">The sequence shown here is derived from an EMBL/GenBank/DDBJ whole genome shotgun (WGS) entry which is preliminary data.</text>
</comment>
<dbReference type="Pfam" id="PF00561">
    <property type="entry name" value="Abhydrolase_1"/>
    <property type="match status" value="1"/>
</dbReference>
<dbReference type="SUPFAM" id="SSF53474">
    <property type="entry name" value="alpha/beta-Hydrolases"/>
    <property type="match status" value="1"/>
</dbReference>
<reference evidence="4 5" key="1">
    <citation type="submission" date="2020-02" db="EMBL/GenBank/DDBJ databases">
        <title>Balneolaceae bacterium YR4-1, complete genome.</title>
        <authorList>
            <person name="Li Y."/>
            <person name="Wu S."/>
        </authorList>
    </citation>
    <scope>NUCLEOTIDE SEQUENCE [LARGE SCALE GENOMIC DNA]</scope>
    <source>
        <strain evidence="4 5">YR4-1</strain>
    </source>
</reference>
<evidence type="ECO:0000259" key="3">
    <source>
        <dbReference type="Pfam" id="PF00561"/>
    </source>
</evidence>
<dbReference type="PANTHER" id="PTHR43798:SF31">
    <property type="entry name" value="AB HYDROLASE SUPERFAMILY PROTEIN YCLE"/>
    <property type="match status" value="1"/>
</dbReference>
<evidence type="ECO:0000313" key="4">
    <source>
        <dbReference type="EMBL" id="NGP75126.1"/>
    </source>
</evidence>
<name>A0A6M1SSH6_9BACT</name>
<protein>
    <submittedName>
        <fullName evidence="4">Alpha/beta hydrolase</fullName>
    </submittedName>
</protein>
<dbReference type="InterPro" id="IPR029058">
    <property type="entry name" value="AB_hydrolase_fold"/>
</dbReference>
<dbReference type="InterPro" id="IPR000073">
    <property type="entry name" value="AB_hydrolase_1"/>
</dbReference>
<evidence type="ECO:0000256" key="2">
    <source>
        <dbReference type="SAM" id="SignalP"/>
    </source>
</evidence>
<sequence length="299" mass="33776">MPKFILVCINLLFMVCLSANPLFGQEQDKMTEQVQIKEAKVNGVTLNYIETGEGEPIIFVHGTLGDYRTWTEQIGPFSNNYQVIAYSRRYHFPNPWPQDSSNFSVTIHAKDLVEFIKHLKLKQVHLVGHSFGAFAALLATRNYPELIQSLILGEPPVMPLLETSSEGDPNLQVREAFIRGETEEAIRQFINIVLGEGAYEKLPKTIRANMMDNSRELEGAMKEENLFAPFSCEDAGKVNVPTLLIDGELSPEVFGLINDTLERCLPNSKRIVIPSASHGFVYENPQDFNEEVIRFLKTQ</sequence>
<evidence type="ECO:0000256" key="1">
    <source>
        <dbReference type="ARBA" id="ARBA00022801"/>
    </source>
</evidence>
<feature type="domain" description="AB hydrolase-1" evidence="3">
    <location>
        <begin position="56"/>
        <end position="172"/>
    </location>
</feature>
<dbReference type="GO" id="GO:0016020">
    <property type="term" value="C:membrane"/>
    <property type="evidence" value="ECO:0007669"/>
    <property type="project" value="TreeGrafter"/>
</dbReference>